<feature type="non-terminal residue" evidence="2">
    <location>
        <position position="111"/>
    </location>
</feature>
<gene>
    <name evidence="2" type="ORF">CGOC_LOCUS13649</name>
</gene>
<dbReference type="EMBL" id="UYRV01133730">
    <property type="protein sequence ID" value="VDN38180.1"/>
    <property type="molecule type" value="Genomic_DNA"/>
</dbReference>
<sequence>MLNNSRDQIAELKAATDAAVSEATEALQGIKTTRSNVKELTSLVPSLVNQYDQMRYAAGNRSAKVEACNEKLSSIKEMIAVARDAANRIKLGAHFEKGSSLDLPMPQKVAK</sequence>
<dbReference type="AlphaFoldDB" id="A0A3P7NDB8"/>
<dbReference type="Pfam" id="PF06009">
    <property type="entry name" value="Laminin_II"/>
    <property type="match status" value="1"/>
</dbReference>
<evidence type="ECO:0000259" key="1">
    <source>
        <dbReference type="Pfam" id="PF06009"/>
    </source>
</evidence>
<name>A0A3P7NDB8_CYLGO</name>
<accession>A0A3P7NDB8</accession>
<evidence type="ECO:0000313" key="2">
    <source>
        <dbReference type="EMBL" id="VDN38180.1"/>
    </source>
</evidence>
<feature type="domain" description="Laminin" evidence="1">
    <location>
        <begin position="2"/>
        <end position="110"/>
    </location>
</feature>
<dbReference type="InterPro" id="IPR010307">
    <property type="entry name" value="Laminin_dom_II"/>
</dbReference>
<proteinExistence type="predicted"/>
<dbReference type="Proteomes" id="UP000271889">
    <property type="component" value="Unassembled WGS sequence"/>
</dbReference>
<dbReference type="GO" id="GO:0007155">
    <property type="term" value="P:cell adhesion"/>
    <property type="evidence" value="ECO:0007669"/>
    <property type="project" value="InterPro"/>
</dbReference>
<dbReference type="SUPFAM" id="SSF58104">
    <property type="entry name" value="Methyl-accepting chemotaxis protein (MCP) signaling domain"/>
    <property type="match status" value="1"/>
</dbReference>
<dbReference type="OrthoDB" id="10011303at2759"/>
<reference evidence="2 3" key="1">
    <citation type="submission" date="2018-11" db="EMBL/GenBank/DDBJ databases">
        <authorList>
            <consortium name="Pathogen Informatics"/>
        </authorList>
    </citation>
    <scope>NUCLEOTIDE SEQUENCE [LARGE SCALE GENOMIC DNA]</scope>
</reference>
<keyword evidence="3" id="KW-1185">Reference proteome</keyword>
<protein>
    <recommendedName>
        <fullName evidence="1">Laminin domain-containing protein</fullName>
    </recommendedName>
</protein>
<evidence type="ECO:0000313" key="3">
    <source>
        <dbReference type="Proteomes" id="UP000271889"/>
    </source>
</evidence>
<organism evidence="2 3">
    <name type="scientific">Cylicostephanus goldi</name>
    <name type="common">Nematode worm</name>
    <dbReference type="NCBI Taxonomy" id="71465"/>
    <lineage>
        <taxon>Eukaryota</taxon>
        <taxon>Metazoa</taxon>
        <taxon>Ecdysozoa</taxon>
        <taxon>Nematoda</taxon>
        <taxon>Chromadorea</taxon>
        <taxon>Rhabditida</taxon>
        <taxon>Rhabditina</taxon>
        <taxon>Rhabditomorpha</taxon>
        <taxon>Strongyloidea</taxon>
        <taxon>Strongylidae</taxon>
        <taxon>Cylicostephanus</taxon>
    </lineage>
</organism>